<gene>
    <name evidence="6" type="ORF">BJX66DRAFT_13792</name>
</gene>
<dbReference type="SMART" id="SM00220">
    <property type="entry name" value="S_TKc"/>
    <property type="match status" value="1"/>
</dbReference>
<dbReference type="PANTHER" id="PTHR24171">
    <property type="entry name" value="ANKYRIN REPEAT DOMAIN-CONTAINING PROTEIN 39-RELATED"/>
    <property type="match status" value="1"/>
</dbReference>
<keyword evidence="1" id="KW-0677">Repeat</keyword>
<organism evidence="6 7">
    <name type="scientific">Aspergillus keveii</name>
    <dbReference type="NCBI Taxonomy" id="714993"/>
    <lineage>
        <taxon>Eukaryota</taxon>
        <taxon>Fungi</taxon>
        <taxon>Dikarya</taxon>
        <taxon>Ascomycota</taxon>
        <taxon>Pezizomycotina</taxon>
        <taxon>Eurotiomycetes</taxon>
        <taxon>Eurotiomycetidae</taxon>
        <taxon>Eurotiales</taxon>
        <taxon>Aspergillaceae</taxon>
        <taxon>Aspergillus</taxon>
        <taxon>Aspergillus subgen. Nidulantes</taxon>
    </lineage>
</organism>
<dbReference type="Pfam" id="PF00069">
    <property type="entry name" value="Pkinase"/>
    <property type="match status" value="1"/>
</dbReference>
<dbReference type="Gene3D" id="1.25.40.20">
    <property type="entry name" value="Ankyrin repeat-containing domain"/>
    <property type="match status" value="1"/>
</dbReference>
<feature type="compositionally biased region" description="Low complexity" evidence="4">
    <location>
        <begin position="484"/>
        <end position="501"/>
    </location>
</feature>
<feature type="repeat" description="ANK" evidence="3">
    <location>
        <begin position="553"/>
        <end position="585"/>
    </location>
</feature>
<reference evidence="6 7" key="1">
    <citation type="submission" date="2024-07" db="EMBL/GenBank/DDBJ databases">
        <title>Section-level genome sequencing and comparative genomics of Aspergillus sections Usti and Cavernicolus.</title>
        <authorList>
            <consortium name="Lawrence Berkeley National Laboratory"/>
            <person name="Nybo J.L."/>
            <person name="Vesth T.C."/>
            <person name="Theobald S."/>
            <person name="Frisvad J.C."/>
            <person name="Larsen T.O."/>
            <person name="Kjaerboelling I."/>
            <person name="Rothschild-Mancinelli K."/>
            <person name="Lyhne E.K."/>
            <person name="Kogle M.E."/>
            <person name="Barry K."/>
            <person name="Clum A."/>
            <person name="Na H."/>
            <person name="Ledsgaard L."/>
            <person name="Lin J."/>
            <person name="Lipzen A."/>
            <person name="Kuo A."/>
            <person name="Riley R."/>
            <person name="Mondo S."/>
            <person name="Labutti K."/>
            <person name="Haridas S."/>
            <person name="Pangalinan J."/>
            <person name="Salamov A.A."/>
            <person name="Simmons B.A."/>
            <person name="Magnuson J.K."/>
            <person name="Chen J."/>
            <person name="Drula E."/>
            <person name="Henrissat B."/>
            <person name="Wiebenga A."/>
            <person name="Lubbers R.J."/>
            <person name="Gomes A.C."/>
            <person name="Makela M.R."/>
            <person name="Stajich J."/>
            <person name="Grigoriev I.V."/>
            <person name="Mortensen U.H."/>
            <person name="De Vries R.P."/>
            <person name="Baker S.E."/>
            <person name="Andersen M.R."/>
        </authorList>
    </citation>
    <scope>NUCLEOTIDE SEQUENCE [LARGE SCALE GENOMIC DNA]</scope>
    <source>
        <strain evidence="6 7">CBS 209.92</strain>
    </source>
</reference>
<comment type="caution">
    <text evidence="6">The sequence shown here is derived from an EMBL/GenBank/DDBJ whole genome shotgun (WGS) entry which is preliminary data.</text>
</comment>
<dbReference type="SUPFAM" id="SSF48403">
    <property type="entry name" value="Ankyrin repeat"/>
    <property type="match status" value="1"/>
</dbReference>
<dbReference type="PROSITE" id="PS50297">
    <property type="entry name" value="ANK_REP_REGION"/>
    <property type="match status" value="2"/>
</dbReference>
<feature type="domain" description="Protein kinase" evidence="5">
    <location>
        <begin position="156"/>
        <end position="473"/>
    </location>
</feature>
<feature type="repeat" description="ANK" evidence="3">
    <location>
        <begin position="586"/>
        <end position="618"/>
    </location>
</feature>
<dbReference type="PANTHER" id="PTHR24171:SF9">
    <property type="entry name" value="ANKYRIN REPEAT DOMAIN-CONTAINING PROTEIN 39"/>
    <property type="match status" value="1"/>
</dbReference>
<feature type="region of interest" description="Disordered" evidence="4">
    <location>
        <begin position="484"/>
        <end position="503"/>
    </location>
</feature>
<keyword evidence="7" id="KW-1185">Reference proteome</keyword>
<proteinExistence type="predicted"/>
<dbReference type="SUPFAM" id="SSF56112">
    <property type="entry name" value="Protein kinase-like (PK-like)"/>
    <property type="match status" value="1"/>
</dbReference>
<dbReference type="Gene3D" id="1.10.510.10">
    <property type="entry name" value="Transferase(Phosphotransferase) domain 1"/>
    <property type="match status" value="1"/>
</dbReference>
<dbReference type="PROSITE" id="PS50011">
    <property type="entry name" value="PROTEIN_KINASE_DOM"/>
    <property type="match status" value="1"/>
</dbReference>
<evidence type="ECO:0000259" key="5">
    <source>
        <dbReference type="PROSITE" id="PS50011"/>
    </source>
</evidence>
<evidence type="ECO:0000313" key="6">
    <source>
        <dbReference type="EMBL" id="KAL2798907.1"/>
    </source>
</evidence>
<dbReference type="Pfam" id="PF12796">
    <property type="entry name" value="Ank_2"/>
    <property type="match status" value="1"/>
</dbReference>
<dbReference type="PROSITE" id="PS50088">
    <property type="entry name" value="ANK_REPEAT"/>
    <property type="match status" value="2"/>
</dbReference>
<name>A0ABR4GIL7_9EURO</name>
<accession>A0ABR4GIL7</accession>
<dbReference type="InterPro" id="IPR002110">
    <property type="entry name" value="Ankyrin_rpt"/>
</dbReference>
<dbReference type="EMBL" id="JBFTWV010000010">
    <property type="protein sequence ID" value="KAL2798907.1"/>
    <property type="molecule type" value="Genomic_DNA"/>
</dbReference>
<keyword evidence="2 3" id="KW-0040">ANK repeat</keyword>
<evidence type="ECO:0000256" key="3">
    <source>
        <dbReference type="PROSITE-ProRule" id="PRU00023"/>
    </source>
</evidence>
<evidence type="ECO:0000256" key="1">
    <source>
        <dbReference type="ARBA" id="ARBA00022737"/>
    </source>
</evidence>
<dbReference type="InterPro" id="IPR000719">
    <property type="entry name" value="Prot_kinase_dom"/>
</dbReference>
<dbReference type="InterPro" id="IPR011009">
    <property type="entry name" value="Kinase-like_dom_sf"/>
</dbReference>
<evidence type="ECO:0000256" key="2">
    <source>
        <dbReference type="ARBA" id="ARBA00023043"/>
    </source>
</evidence>
<dbReference type="Proteomes" id="UP001610563">
    <property type="component" value="Unassembled WGS sequence"/>
</dbReference>
<dbReference type="SMART" id="SM00248">
    <property type="entry name" value="ANK"/>
    <property type="match status" value="4"/>
</dbReference>
<dbReference type="InterPro" id="IPR036770">
    <property type="entry name" value="Ankyrin_rpt-contain_sf"/>
</dbReference>
<sequence>MVFRRRRRPGELPSLLAEQLLSAIGEGAGRFAPRDSLLRIWSVDVLEEFVFHERIHLPTPYTVEDLRTNFLQTLSILVYGHWTDWPRFDSIFLVRHSDRTDRGIPHYDIQTLANNDFLGPPAGNRFYDDRHLFCPIDVVENANLTRDGTWKLPFLEGKSGPCGSGGFGRVTKQVIAARHYVSGSVLSTAEKSVACKAFSSKNDFVRERNTLKALRDCQNQNARIVLPLATIVIGDQPNILFPLAEMDLDKFLRGALLSPERCGMSELLSELISLAGALVHLHTGLGLNIHGCHADFKCHNILVYLCPDSAVGKWMITDFGLSTIGPALQRRDSGNALAIPPGTDMLTLVQPGAYQAPEVRCGNSISRGSDIWSFGCIIIRVLAFKLDGVHGLQELDILRGKEDDGITDYGNDYFNREEPPILNPHIARWIENLPAKYPNYSREFLQGCADLLRLMLAINKSERPRARSVQELLGGLKSVFHTVQPRTPSQSSSSIHSVQTPGSSVTNIMPPPDPNLGGTLQSEALFKAIKRSNLSRIETCLAEGVNIEQRDGQGNTPLGFAAGTGKMAIVQRLLQAQAQVNARSAGGKTALMLASHQGFEDVVELLLQNGADCQAYSDEGLTCLHYATWPHASAGLIRLLAPHFPSVDVPAKDPTEQTPLVSLIKGFVPDTAWKDKLRALVVAGADVEAIDKFGKRPIDYAKGVKPKRALERLQNSAASPVEFRRSSDSGQSRRSFTLLWRRARSGVTSPTAV</sequence>
<evidence type="ECO:0000313" key="7">
    <source>
        <dbReference type="Proteomes" id="UP001610563"/>
    </source>
</evidence>
<protein>
    <recommendedName>
        <fullName evidence="5">Protein kinase domain-containing protein</fullName>
    </recommendedName>
</protein>
<evidence type="ECO:0000256" key="4">
    <source>
        <dbReference type="SAM" id="MobiDB-lite"/>
    </source>
</evidence>